<dbReference type="AlphaFoldDB" id="A0A5J4WK04"/>
<comment type="caution">
    <text evidence="1">The sequence shown here is derived from an EMBL/GenBank/DDBJ whole genome shotgun (WGS) entry which is preliminary data.</text>
</comment>
<evidence type="ECO:0000313" key="2">
    <source>
        <dbReference type="Proteomes" id="UP000324800"/>
    </source>
</evidence>
<sequence length="117" mass="13143">MDYNVFCICYYTSVSVRPVVPVDQSPPPFVRPTTTILIKEHEKSMKTEDDAERVKEAQEIGQLHQEMRVAERALDPDSCCVLELCGQTLTQIDPIASRSHLVGLLSRLVQLLTNGTQ</sequence>
<name>A0A5J4WK04_9EUKA</name>
<evidence type="ECO:0000313" key="1">
    <source>
        <dbReference type="EMBL" id="KAA6395171.1"/>
    </source>
</evidence>
<accession>A0A5J4WK04</accession>
<organism evidence="1 2">
    <name type="scientific">Streblomastix strix</name>
    <dbReference type="NCBI Taxonomy" id="222440"/>
    <lineage>
        <taxon>Eukaryota</taxon>
        <taxon>Metamonada</taxon>
        <taxon>Preaxostyla</taxon>
        <taxon>Oxymonadida</taxon>
        <taxon>Streblomastigidae</taxon>
        <taxon>Streblomastix</taxon>
    </lineage>
</organism>
<dbReference type="Proteomes" id="UP000324800">
    <property type="component" value="Unassembled WGS sequence"/>
</dbReference>
<protein>
    <submittedName>
        <fullName evidence="1">Uncharacterized protein</fullName>
    </submittedName>
</protein>
<gene>
    <name evidence="1" type="ORF">EZS28_009306</name>
</gene>
<dbReference type="EMBL" id="SNRW01001753">
    <property type="protein sequence ID" value="KAA6395171.1"/>
    <property type="molecule type" value="Genomic_DNA"/>
</dbReference>
<dbReference type="OrthoDB" id="62528at2759"/>
<proteinExistence type="predicted"/>
<reference evidence="1 2" key="1">
    <citation type="submission" date="2019-03" db="EMBL/GenBank/DDBJ databases">
        <title>Single cell metagenomics reveals metabolic interactions within the superorganism composed of flagellate Streblomastix strix and complex community of Bacteroidetes bacteria on its surface.</title>
        <authorList>
            <person name="Treitli S.C."/>
            <person name="Kolisko M."/>
            <person name="Husnik F."/>
            <person name="Keeling P."/>
            <person name="Hampl V."/>
        </authorList>
    </citation>
    <scope>NUCLEOTIDE SEQUENCE [LARGE SCALE GENOMIC DNA]</scope>
    <source>
        <strain evidence="1">ST1C</strain>
    </source>
</reference>